<dbReference type="Proteomes" id="UP001372834">
    <property type="component" value="Unassembled WGS sequence"/>
</dbReference>
<feature type="region of interest" description="Disordered" evidence="1">
    <location>
        <begin position="24"/>
        <end position="46"/>
    </location>
</feature>
<protein>
    <submittedName>
        <fullName evidence="2">Uncharacterized protein</fullName>
    </submittedName>
</protein>
<dbReference type="EMBL" id="JAWJWE010000001">
    <property type="protein sequence ID" value="KAK6644332.1"/>
    <property type="molecule type" value="Genomic_DNA"/>
</dbReference>
<dbReference type="SMART" id="SM00696">
    <property type="entry name" value="DM9"/>
    <property type="match status" value="2"/>
</dbReference>
<comment type="caution">
    <text evidence="2">The sequence shown here is derived from an EMBL/GenBank/DDBJ whole genome shotgun (WGS) entry which is preliminary data.</text>
</comment>
<evidence type="ECO:0000256" key="1">
    <source>
        <dbReference type="SAM" id="MobiDB-lite"/>
    </source>
</evidence>
<dbReference type="Pfam" id="PF11901">
    <property type="entry name" value="DM9"/>
    <property type="match status" value="1"/>
</dbReference>
<feature type="compositionally biased region" description="Polar residues" evidence="1">
    <location>
        <begin position="24"/>
        <end position="44"/>
    </location>
</feature>
<dbReference type="InterPro" id="IPR006616">
    <property type="entry name" value="DM9_repeat"/>
</dbReference>
<dbReference type="PANTHER" id="PTHR31649">
    <property type="entry name" value="AGAP009604-PA"/>
    <property type="match status" value="1"/>
</dbReference>
<gene>
    <name evidence="2" type="ORF">RUM43_000599</name>
</gene>
<reference evidence="2 3" key="1">
    <citation type="submission" date="2023-10" db="EMBL/GenBank/DDBJ databases">
        <title>Genomes of two closely related lineages of the louse Polyplax serrata with different host specificities.</title>
        <authorList>
            <person name="Martinu J."/>
            <person name="Tarabai H."/>
            <person name="Stefka J."/>
            <person name="Hypsa V."/>
        </authorList>
    </citation>
    <scope>NUCLEOTIDE SEQUENCE [LARGE SCALE GENOMIC DNA]</scope>
    <source>
        <strain evidence="2">HR10_N</strain>
    </source>
</reference>
<dbReference type="PANTHER" id="PTHR31649:SF1">
    <property type="entry name" value="FARNESOIC ACID O-METHYL TRANSFERASE DOMAIN-CONTAINING PROTEIN"/>
    <property type="match status" value="1"/>
</dbReference>
<organism evidence="2 3">
    <name type="scientific">Polyplax serrata</name>
    <name type="common">Common mouse louse</name>
    <dbReference type="NCBI Taxonomy" id="468196"/>
    <lineage>
        <taxon>Eukaryota</taxon>
        <taxon>Metazoa</taxon>
        <taxon>Ecdysozoa</taxon>
        <taxon>Arthropoda</taxon>
        <taxon>Hexapoda</taxon>
        <taxon>Insecta</taxon>
        <taxon>Pterygota</taxon>
        <taxon>Neoptera</taxon>
        <taxon>Paraneoptera</taxon>
        <taxon>Psocodea</taxon>
        <taxon>Troctomorpha</taxon>
        <taxon>Phthiraptera</taxon>
        <taxon>Anoplura</taxon>
        <taxon>Polyplacidae</taxon>
        <taxon>Polyplax</taxon>
    </lineage>
</organism>
<dbReference type="AlphaFoldDB" id="A0AAN8SGA4"/>
<proteinExistence type="predicted"/>
<accession>A0AAN8SGA4</accession>
<evidence type="ECO:0000313" key="3">
    <source>
        <dbReference type="Proteomes" id="UP001372834"/>
    </source>
</evidence>
<sequence length="196" mass="21398">MIFSPSGTYGWNIESSQGLIESEGTDFSNFPVPSSGDENNSPEKSNFGPGKGYYWCDLDGTLPRTAVKSGLDKDGGKLYVGRAIHEGEMHPAKIVPNHECAYISFCGEEIRKDEYEFLCSGSCVTAWEACEGGLVPYNAVVGGYTSENEKLYIGRVFHDGTLTPGKIQPSREGCLIPYGGEELLFSSYEVLILHND</sequence>
<name>A0AAN8SGA4_POLSC</name>
<evidence type="ECO:0000313" key="2">
    <source>
        <dbReference type="EMBL" id="KAK6644332.1"/>
    </source>
</evidence>